<reference evidence="3" key="1">
    <citation type="journal article" date="2019" name="Int. J. Syst. Evol. Microbiol.">
        <title>The Global Catalogue of Microorganisms (GCM) 10K type strain sequencing project: providing services to taxonomists for standard genome sequencing and annotation.</title>
        <authorList>
            <consortium name="The Broad Institute Genomics Platform"/>
            <consortium name="The Broad Institute Genome Sequencing Center for Infectious Disease"/>
            <person name="Wu L."/>
            <person name="Ma J."/>
        </authorList>
    </citation>
    <scope>NUCLEOTIDE SEQUENCE [LARGE SCALE GENOMIC DNA]</scope>
    <source>
        <strain evidence="3">CCUG 61948</strain>
    </source>
</reference>
<dbReference type="SUPFAM" id="SSF51735">
    <property type="entry name" value="NAD(P)-binding Rossmann-fold domains"/>
    <property type="match status" value="1"/>
</dbReference>
<evidence type="ECO:0000259" key="1">
    <source>
        <dbReference type="Pfam" id="PF13460"/>
    </source>
</evidence>
<name>A0ABW3B1R5_9FLAO</name>
<dbReference type="RefSeq" id="WP_379933392.1">
    <property type="nucleotide sequence ID" value="NZ_JBHTHY010000004.1"/>
</dbReference>
<accession>A0ABW3B1R5</accession>
<dbReference type="PANTHER" id="PTHR15020:SF11">
    <property type="entry name" value="OS06G0360300 PROTEIN"/>
    <property type="match status" value="1"/>
</dbReference>
<keyword evidence="3" id="KW-1185">Reference proteome</keyword>
<dbReference type="InterPro" id="IPR036291">
    <property type="entry name" value="NAD(P)-bd_dom_sf"/>
</dbReference>
<proteinExistence type="predicted"/>
<dbReference type="Proteomes" id="UP001597012">
    <property type="component" value="Unassembled WGS sequence"/>
</dbReference>
<evidence type="ECO:0000313" key="3">
    <source>
        <dbReference type="Proteomes" id="UP001597012"/>
    </source>
</evidence>
<sequence>MTILVVGASGATGRHLVEQLLSQGHNVKVVVRSPEKLPESWRDNEMLEIISASILALGDHEMIGYVQGCDAIASCLGHNITFKGIYGKPRRLVTDVTSRLCDAIKANKPEQKIKYVLMNTTGNRNHDLNEPTSFAEKCVIGLLRLLLPPHVDNEKAADFLRTQIGQNNQFIEWTAVRPDDLINEDEVSDYEIHPSPTRSAIFNAGKVSRINVAHFMADLVGNDDLWQKWKGHMPVFIVQKRCKDDFKHLTILRKGSFMWKY</sequence>
<dbReference type="PANTHER" id="PTHR15020">
    <property type="entry name" value="FLAVIN REDUCTASE-RELATED"/>
    <property type="match status" value="1"/>
</dbReference>
<evidence type="ECO:0000313" key="2">
    <source>
        <dbReference type="EMBL" id="MFD0797223.1"/>
    </source>
</evidence>
<gene>
    <name evidence="2" type="ORF">ACFQZJ_07115</name>
</gene>
<dbReference type="InterPro" id="IPR016040">
    <property type="entry name" value="NAD(P)-bd_dom"/>
</dbReference>
<dbReference type="Pfam" id="PF13460">
    <property type="entry name" value="NAD_binding_10"/>
    <property type="match status" value="1"/>
</dbReference>
<dbReference type="Gene3D" id="3.40.50.720">
    <property type="entry name" value="NAD(P)-binding Rossmann-like Domain"/>
    <property type="match status" value="1"/>
</dbReference>
<protein>
    <submittedName>
        <fullName evidence="2">NAD(P)-dependent oxidoreductase</fullName>
    </submittedName>
</protein>
<organism evidence="2 3">
    <name type="scientific">Maribacter chungangensis</name>
    <dbReference type="NCBI Taxonomy" id="1069117"/>
    <lineage>
        <taxon>Bacteria</taxon>
        <taxon>Pseudomonadati</taxon>
        <taxon>Bacteroidota</taxon>
        <taxon>Flavobacteriia</taxon>
        <taxon>Flavobacteriales</taxon>
        <taxon>Flavobacteriaceae</taxon>
        <taxon>Maribacter</taxon>
    </lineage>
</organism>
<dbReference type="EMBL" id="JBHTHY010000004">
    <property type="protein sequence ID" value="MFD0797223.1"/>
    <property type="molecule type" value="Genomic_DNA"/>
</dbReference>
<feature type="domain" description="NAD(P)-binding" evidence="1">
    <location>
        <begin position="7"/>
        <end position="222"/>
    </location>
</feature>
<comment type="caution">
    <text evidence="2">The sequence shown here is derived from an EMBL/GenBank/DDBJ whole genome shotgun (WGS) entry which is preliminary data.</text>
</comment>